<dbReference type="Proteomes" id="UP000569951">
    <property type="component" value="Unassembled WGS sequence"/>
</dbReference>
<dbReference type="InterPro" id="IPR029052">
    <property type="entry name" value="Metallo-depent_PP-like"/>
</dbReference>
<evidence type="ECO:0000259" key="3">
    <source>
        <dbReference type="SMART" id="SM00854"/>
    </source>
</evidence>
<gene>
    <name evidence="4" type="ORF">HNR42_001040</name>
</gene>
<dbReference type="PANTHER" id="PTHR33393:SF13">
    <property type="entry name" value="PGA BIOSYNTHESIS PROTEIN CAPA"/>
    <property type="match status" value="1"/>
</dbReference>
<evidence type="ECO:0000313" key="4">
    <source>
        <dbReference type="EMBL" id="MBB6097623.1"/>
    </source>
</evidence>
<feature type="chain" id="PRO_5032785165" evidence="2">
    <location>
        <begin position="26"/>
        <end position="307"/>
    </location>
</feature>
<dbReference type="InterPro" id="IPR019079">
    <property type="entry name" value="Capsule_synth_CapA"/>
</dbReference>
<dbReference type="RefSeq" id="WP_183985247.1">
    <property type="nucleotide sequence ID" value="NZ_JACHHG010000003.1"/>
</dbReference>
<organism evidence="4 5">
    <name type="scientific">Deinobacterium chartae</name>
    <dbReference type="NCBI Taxonomy" id="521158"/>
    <lineage>
        <taxon>Bacteria</taxon>
        <taxon>Thermotogati</taxon>
        <taxon>Deinococcota</taxon>
        <taxon>Deinococci</taxon>
        <taxon>Deinococcales</taxon>
        <taxon>Deinococcaceae</taxon>
        <taxon>Deinobacterium</taxon>
    </lineage>
</organism>
<proteinExistence type="inferred from homology"/>
<comment type="similarity">
    <text evidence="1">Belongs to the CapA family.</text>
</comment>
<dbReference type="SMART" id="SM00854">
    <property type="entry name" value="PGA_cap"/>
    <property type="match status" value="1"/>
</dbReference>
<dbReference type="Pfam" id="PF09587">
    <property type="entry name" value="PGA_cap"/>
    <property type="match status" value="1"/>
</dbReference>
<dbReference type="AlphaFoldDB" id="A0A841HXN2"/>
<feature type="domain" description="Capsule synthesis protein CapA" evidence="3">
    <location>
        <begin position="31"/>
        <end position="250"/>
    </location>
</feature>
<evidence type="ECO:0000256" key="2">
    <source>
        <dbReference type="SAM" id="SignalP"/>
    </source>
</evidence>
<dbReference type="Gene3D" id="3.60.21.10">
    <property type="match status" value="1"/>
</dbReference>
<name>A0A841HXN2_9DEIO</name>
<keyword evidence="5" id="KW-1185">Reference proteome</keyword>
<dbReference type="SUPFAM" id="SSF56300">
    <property type="entry name" value="Metallo-dependent phosphatases"/>
    <property type="match status" value="1"/>
</dbReference>
<dbReference type="InterPro" id="IPR052169">
    <property type="entry name" value="CW_Biosynth-Accessory"/>
</dbReference>
<feature type="signal peptide" evidence="2">
    <location>
        <begin position="1"/>
        <end position="25"/>
    </location>
</feature>
<evidence type="ECO:0000256" key="1">
    <source>
        <dbReference type="ARBA" id="ARBA00005662"/>
    </source>
</evidence>
<protein>
    <submittedName>
        <fullName evidence="4">Poly-gamma-glutamate synthesis protein (Capsule biosynthesis protein)</fullName>
    </submittedName>
</protein>
<evidence type="ECO:0000313" key="5">
    <source>
        <dbReference type="Proteomes" id="UP000569951"/>
    </source>
</evidence>
<reference evidence="4 5" key="1">
    <citation type="submission" date="2020-08" db="EMBL/GenBank/DDBJ databases">
        <title>Genomic Encyclopedia of Type Strains, Phase IV (KMG-IV): sequencing the most valuable type-strain genomes for metagenomic binning, comparative biology and taxonomic classification.</title>
        <authorList>
            <person name="Goeker M."/>
        </authorList>
    </citation>
    <scope>NUCLEOTIDE SEQUENCE [LARGE SCALE GENOMIC DNA]</scope>
    <source>
        <strain evidence="4 5">DSM 21458</strain>
    </source>
</reference>
<accession>A0A841HXN2</accession>
<dbReference type="EMBL" id="JACHHG010000003">
    <property type="protein sequence ID" value="MBB6097623.1"/>
    <property type="molecule type" value="Genomic_DNA"/>
</dbReference>
<comment type="caution">
    <text evidence="4">The sequence shown here is derived from an EMBL/GenBank/DDBJ whole genome shotgun (WGS) entry which is preliminary data.</text>
</comment>
<keyword evidence="2" id="KW-0732">Signal</keyword>
<sequence>MGPVLHRALAVLAALLLLCSARGGAGEPALTLVLGGDLMLGREGQLSAPGGPRALSALAPALQRADLALANLESPIASAPARTRGVDLRAPAQAARLLEQASFAALSVVNNHALDAGASGQRQTRSALRAIGVHPLDARPWLRTLRSTRLAFVALMDDPATPEAASRQAMVRAVQAARQAADRVVVSVHWGHEFGPVSGRQRRAAAALVSAGAELVFGHGPHVLQPVVRLEAGGRAGWVAYSLGNLVSDQPYPTSRLGTLLIARLERGHWQLAALPTRQTAQGVRPAEGEDALEALRRLGLPRAQWP</sequence>
<dbReference type="PANTHER" id="PTHR33393">
    <property type="entry name" value="POLYGLUTAMINE SYNTHESIS ACCESSORY PROTEIN RV0574C-RELATED"/>
    <property type="match status" value="1"/>
</dbReference>